<proteinExistence type="predicted"/>
<sequence>MKHIPYEDWLKYVEDGLSEPVREQYEEHLYSCDYCMEIYLAALQSNETSLPALPDALRFADHVMADVLAGKQVETPAAGKEEKFYQMAAFHYIVAAAMTILLMTTGVFQQMIGFAEEFQRSSGPSVTTELMNKTTNFINDVENETRKERNE</sequence>
<dbReference type="Proteomes" id="UP000322267">
    <property type="component" value="Unassembled WGS sequence"/>
</dbReference>
<keyword evidence="1" id="KW-0812">Transmembrane</keyword>
<keyword evidence="1" id="KW-0472">Membrane</keyword>
<dbReference type="OrthoDB" id="1955013at2"/>
<gene>
    <name evidence="2" type="ORF">FZC78_10040</name>
</gene>
<reference evidence="2 3" key="1">
    <citation type="submission" date="2019-08" db="EMBL/GenBank/DDBJ databases">
        <title>Bacillus genomes from the desert of Cuatro Cienegas, Coahuila.</title>
        <authorList>
            <person name="Olmedo-Alvarez G."/>
        </authorList>
    </citation>
    <scope>NUCLEOTIDE SEQUENCE [LARGE SCALE GENOMIC DNA]</scope>
    <source>
        <strain evidence="2 3">CH34_1T</strain>
    </source>
</reference>
<evidence type="ECO:0000313" key="3">
    <source>
        <dbReference type="Proteomes" id="UP000322267"/>
    </source>
</evidence>
<comment type="caution">
    <text evidence="2">The sequence shown here is derived from an EMBL/GenBank/DDBJ whole genome shotgun (WGS) entry which is preliminary data.</text>
</comment>
<organism evidence="2 3">
    <name type="scientific">Rossellomorea vietnamensis</name>
    <dbReference type="NCBI Taxonomy" id="218284"/>
    <lineage>
        <taxon>Bacteria</taxon>
        <taxon>Bacillati</taxon>
        <taxon>Bacillota</taxon>
        <taxon>Bacilli</taxon>
        <taxon>Bacillales</taxon>
        <taxon>Bacillaceae</taxon>
        <taxon>Rossellomorea</taxon>
    </lineage>
</organism>
<feature type="transmembrane region" description="Helical" evidence="1">
    <location>
        <begin position="89"/>
        <end position="108"/>
    </location>
</feature>
<protein>
    <submittedName>
        <fullName evidence="2">Uncharacterized protein</fullName>
    </submittedName>
</protein>
<evidence type="ECO:0000313" key="2">
    <source>
        <dbReference type="EMBL" id="TYS16962.1"/>
    </source>
</evidence>
<keyword evidence="1" id="KW-1133">Transmembrane helix</keyword>
<accession>A0A5D4NW54</accession>
<dbReference type="RefSeq" id="WP_148939577.1">
    <property type="nucleotide sequence ID" value="NZ_VTEI01000004.1"/>
</dbReference>
<dbReference type="EMBL" id="VTEI01000004">
    <property type="protein sequence ID" value="TYS16962.1"/>
    <property type="molecule type" value="Genomic_DNA"/>
</dbReference>
<name>A0A5D4NW54_9BACI</name>
<evidence type="ECO:0000256" key="1">
    <source>
        <dbReference type="SAM" id="Phobius"/>
    </source>
</evidence>
<dbReference type="AlphaFoldDB" id="A0A5D4NW54"/>